<dbReference type="SUPFAM" id="SSF55785">
    <property type="entry name" value="PYP-like sensor domain (PAS domain)"/>
    <property type="match status" value="1"/>
</dbReference>
<dbReference type="NCBIfam" id="TIGR00229">
    <property type="entry name" value="sensory_box"/>
    <property type="match status" value="1"/>
</dbReference>
<comment type="cofactor">
    <cofactor evidence="1">
        <name>Mg(2+)</name>
        <dbReference type="ChEBI" id="CHEBI:18420"/>
    </cofactor>
</comment>
<dbReference type="Gene3D" id="3.30.450.20">
    <property type="entry name" value="PAS domain"/>
    <property type="match status" value="1"/>
</dbReference>
<dbReference type="PROSITE" id="PS50887">
    <property type="entry name" value="GGDEF"/>
    <property type="match status" value="1"/>
</dbReference>
<evidence type="ECO:0000259" key="7">
    <source>
        <dbReference type="PROSITE" id="PS50113"/>
    </source>
</evidence>
<evidence type="ECO:0000259" key="6">
    <source>
        <dbReference type="PROSITE" id="PS50112"/>
    </source>
</evidence>
<gene>
    <name evidence="10" type="ORF">GCM10011403_01700</name>
</gene>
<keyword evidence="11" id="KW-1185">Reference proteome</keyword>
<dbReference type="GO" id="GO:0071732">
    <property type="term" value="P:cellular response to nitric oxide"/>
    <property type="evidence" value="ECO:0007669"/>
    <property type="project" value="UniProtKB-ARBA"/>
</dbReference>
<evidence type="ECO:0000256" key="5">
    <source>
        <dbReference type="SAM" id="Phobius"/>
    </source>
</evidence>
<feature type="transmembrane region" description="Helical" evidence="5">
    <location>
        <begin position="6"/>
        <end position="25"/>
    </location>
</feature>
<dbReference type="Pfam" id="PF00989">
    <property type="entry name" value="PAS"/>
    <property type="match status" value="1"/>
</dbReference>
<feature type="domain" description="PAS" evidence="6">
    <location>
        <begin position="60"/>
        <end position="130"/>
    </location>
</feature>
<keyword evidence="5" id="KW-0472">Membrane</keyword>
<dbReference type="PROSITE" id="PS50883">
    <property type="entry name" value="EAL"/>
    <property type="match status" value="1"/>
</dbReference>
<dbReference type="PANTHER" id="PTHR44757:SF2">
    <property type="entry name" value="BIOFILM ARCHITECTURE MAINTENANCE PROTEIN MBAA"/>
    <property type="match status" value="1"/>
</dbReference>
<dbReference type="InterPro" id="IPR043128">
    <property type="entry name" value="Rev_trsase/Diguanyl_cyclase"/>
</dbReference>
<dbReference type="NCBIfam" id="TIGR00254">
    <property type="entry name" value="GGDEF"/>
    <property type="match status" value="1"/>
</dbReference>
<dbReference type="SMART" id="SM00091">
    <property type="entry name" value="PAS"/>
    <property type="match status" value="2"/>
</dbReference>
<dbReference type="Gene3D" id="3.20.20.450">
    <property type="entry name" value="EAL domain"/>
    <property type="match status" value="1"/>
</dbReference>
<evidence type="ECO:0000313" key="10">
    <source>
        <dbReference type="EMBL" id="GGG48307.1"/>
    </source>
</evidence>
<proteinExistence type="predicted"/>
<reference evidence="10" key="2">
    <citation type="submission" date="2020-09" db="EMBL/GenBank/DDBJ databases">
        <authorList>
            <person name="Sun Q."/>
            <person name="Zhou Y."/>
        </authorList>
    </citation>
    <scope>NUCLEOTIDE SEQUENCE</scope>
    <source>
        <strain evidence="10">CGMCC 1.15425</strain>
    </source>
</reference>
<evidence type="ECO:0000259" key="9">
    <source>
        <dbReference type="PROSITE" id="PS50887"/>
    </source>
</evidence>
<keyword evidence="5" id="KW-1133">Transmembrane helix</keyword>
<protein>
    <recommendedName>
        <fullName evidence="2">cyclic-guanylate-specific phosphodiesterase</fullName>
        <ecNumber evidence="2">3.1.4.52</ecNumber>
    </recommendedName>
</protein>
<dbReference type="InterPro" id="IPR035965">
    <property type="entry name" value="PAS-like_dom_sf"/>
</dbReference>
<evidence type="ECO:0000256" key="1">
    <source>
        <dbReference type="ARBA" id="ARBA00001946"/>
    </source>
</evidence>
<dbReference type="FunFam" id="3.30.70.270:FF:000001">
    <property type="entry name" value="Diguanylate cyclase domain protein"/>
    <property type="match status" value="1"/>
</dbReference>
<evidence type="ECO:0000256" key="2">
    <source>
        <dbReference type="ARBA" id="ARBA00012282"/>
    </source>
</evidence>
<dbReference type="EC" id="3.1.4.52" evidence="2"/>
<evidence type="ECO:0000256" key="3">
    <source>
        <dbReference type="ARBA" id="ARBA00022636"/>
    </source>
</evidence>
<dbReference type="EMBL" id="BMIY01000001">
    <property type="protein sequence ID" value="GGG48307.1"/>
    <property type="molecule type" value="Genomic_DNA"/>
</dbReference>
<dbReference type="InterPro" id="IPR000160">
    <property type="entry name" value="GGDEF_dom"/>
</dbReference>
<dbReference type="PROSITE" id="PS50112">
    <property type="entry name" value="PAS"/>
    <property type="match status" value="1"/>
</dbReference>
<feature type="domain" description="GGDEF" evidence="9">
    <location>
        <begin position="217"/>
        <end position="350"/>
    </location>
</feature>
<dbReference type="PROSITE" id="PS50113">
    <property type="entry name" value="PAC"/>
    <property type="match status" value="1"/>
</dbReference>
<dbReference type="Proteomes" id="UP000627715">
    <property type="component" value="Unassembled WGS sequence"/>
</dbReference>
<dbReference type="OrthoDB" id="9176779at2"/>
<dbReference type="CDD" id="cd01948">
    <property type="entry name" value="EAL"/>
    <property type="match status" value="1"/>
</dbReference>
<dbReference type="SMART" id="SM00052">
    <property type="entry name" value="EAL"/>
    <property type="match status" value="1"/>
</dbReference>
<comment type="caution">
    <text evidence="10">The sequence shown here is derived from an EMBL/GenBank/DDBJ whole genome shotgun (WGS) entry which is preliminary data.</text>
</comment>
<reference evidence="10" key="1">
    <citation type="journal article" date="2014" name="Int. J. Syst. Evol. Microbiol.">
        <title>Complete genome sequence of Corynebacterium casei LMG S-19264T (=DSM 44701T), isolated from a smear-ripened cheese.</title>
        <authorList>
            <consortium name="US DOE Joint Genome Institute (JGI-PGF)"/>
            <person name="Walter F."/>
            <person name="Albersmeier A."/>
            <person name="Kalinowski J."/>
            <person name="Ruckert C."/>
        </authorList>
    </citation>
    <scope>NUCLEOTIDE SEQUENCE</scope>
    <source>
        <strain evidence="10">CGMCC 1.15425</strain>
    </source>
</reference>
<accession>A0A917LQ12</accession>
<evidence type="ECO:0000256" key="4">
    <source>
        <dbReference type="ARBA" id="ARBA00051114"/>
    </source>
</evidence>
<dbReference type="SMART" id="SM00086">
    <property type="entry name" value="PAC"/>
    <property type="match status" value="1"/>
</dbReference>
<dbReference type="GO" id="GO:0071111">
    <property type="term" value="F:cyclic-guanylate-specific phosphodiesterase activity"/>
    <property type="evidence" value="ECO:0007669"/>
    <property type="project" value="UniProtKB-EC"/>
</dbReference>
<dbReference type="InterPro" id="IPR029787">
    <property type="entry name" value="Nucleotide_cyclase"/>
</dbReference>
<dbReference type="Pfam" id="PF00990">
    <property type="entry name" value="GGDEF"/>
    <property type="match status" value="1"/>
</dbReference>
<dbReference type="InterPro" id="IPR013767">
    <property type="entry name" value="PAS_fold"/>
</dbReference>
<dbReference type="InterPro" id="IPR000700">
    <property type="entry name" value="PAS-assoc_C"/>
</dbReference>
<dbReference type="FunFam" id="3.20.20.450:FF:000001">
    <property type="entry name" value="Cyclic di-GMP phosphodiesterase yahA"/>
    <property type="match status" value="1"/>
</dbReference>
<dbReference type="InterPro" id="IPR000014">
    <property type="entry name" value="PAS"/>
</dbReference>
<feature type="domain" description="PAC" evidence="7">
    <location>
        <begin position="131"/>
        <end position="185"/>
    </location>
</feature>
<dbReference type="PANTHER" id="PTHR44757">
    <property type="entry name" value="DIGUANYLATE CYCLASE DGCP"/>
    <property type="match status" value="1"/>
</dbReference>
<keyword evidence="3" id="KW-0973">c-di-GMP</keyword>
<dbReference type="RefSeq" id="WP_068812552.1">
    <property type="nucleotide sequence ID" value="NZ_BMIY01000001.1"/>
</dbReference>
<dbReference type="InterPro" id="IPR035919">
    <property type="entry name" value="EAL_sf"/>
</dbReference>
<dbReference type="CDD" id="cd01949">
    <property type="entry name" value="GGDEF"/>
    <property type="match status" value="1"/>
</dbReference>
<organism evidence="10 11">
    <name type="scientific">Pseudohongiella nitratireducens</name>
    <dbReference type="NCBI Taxonomy" id="1768907"/>
    <lineage>
        <taxon>Bacteria</taxon>
        <taxon>Pseudomonadati</taxon>
        <taxon>Pseudomonadota</taxon>
        <taxon>Gammaproteobacteria</taxon>
        <taxon>Pseudomonadales</taxon>
        <taxon>Pseudohongiellaceae</taxon>
        <taxon>Pseudohongiella</taxon>
    </lineage>
</organism>
<dbReference type="AlphaFoldDB" id="A0A917LQ12"/>
<dbReference type="InterPro" id="IPR052155">
    <property type="entry name" value="Biofilm_reg_signaling"/>
</dbReference>
<dbReference type="Gene3D" id="3.30.70.270">
    <property type="match status" value="1"/>
</dbReference>
<name>A0A917LQ12_9GAMM</name>
<keyword evidence="5" id="KW-0812">Transmembrane</keyword>
<dbReference type="InterPro" id="IPR001633">
    <property type="entry name" value="EAL_dom"/>
</dbReference>
<dbReference type="SUPFAM" id="SSF141868">
    <property type="entry name" value="EAL domain-like"/>
    <property type="match status" value="1"/>
</dbReference>
<evidence type="ECO:0000313" key="11">
    <source>
        <dbReference type="Proteomes" id="UP000627715"/>
    </source>
</evidence>
<evidence type="ECO:0000259" key="8">
    <source>
        <dbReference type="PROSITE" id="PS50883"/>
    </source>
</evidence>
<dbReference type="CDD" id="cd00130">
    <property type="entry name" value="PAS"/>
    <property type="match status" value="1"/>
</dbReference>
<comment type="catalytic activity">
    <reaction evidence="4">
        <text>3',3'-c-di-GMP + H2O = 5'-phosphoguanylyl(3'-&gt;5')guanosine + H(+)</text>
        <dbReference type="Rhea" id="RHEA:24902"/>
        <dbReference type="ChEBI" id="CHEBI:15377"/>
        <dbReference type="ChEBI" id="CHEBI:15378"/>
        <dbReference type="ChEBI" id="CHEBI:58754"/>
        <dbReference type="ChEBI" id="CHEBI:58805"/>
        <dbReference type="EC" id="3.1.4.52"/>
    </reaction>
    <physiologicalReaction direction="left-to-right" evidence="4">
        <dbReference type="Rhea" id="RHEA:24903"/>
    </physiologicalReaction>
</comment>
<sequence length="630" mass="70344">MSELGSVLVIAFVAALLVLPPAAYWRRRNHSLPRPASAEQVKPSRQAQASGSASALTAQSLQILSRAIEQSQSGIVIADCHGVIEYVNPRYSRITGYGLQEAIGQIADLINNQELTDGSQLTLQEAMQLGSSWETFMSSHRKNGESFWQQVTASPILDDDGTLTHIVLNIDDISERIETQEQMEKLAFYDPLTGLENRRLFKDRLEQSLKHIRRTRKMLGLLFLDLDQFKRINDTLGHDVGDELLCTVASRLKQCVREEDIVARLGGDEFTLLLSDINQAEDAALVARKILAVLTEPIQLSSQKVTVSASIGITIAPEDSMNASVLMRNADLAMYQAKEQGRDNFQYFTDDMNIESLARMALENDLRSAINNNELVVFFQPQVNMLTQEVCGYEALVRWQHEQAEMISPERFIPVAEETGLIMPLGEQVLRQACQHMKAIMDSHSQHGQTVAVNLSARQFRDMNLVNLVRDTLQETGLPPKHLELEITESMLMGNMEQAIVTLQALKRLGVTVTIDDFGTGYSSLNYLTRLPVDKLKVDRSFIANLPDNPEHIAIATAIIAMAQRLGLQVVAEGVETEQQARFLRKHQCYLVQGYLFAEPVPAESIQQEAPNVQNRINLAVGHEFDTVPS</sequence>
<dbReference type="SUPFAM" id="SSF55073">
    <property type="entry name" value="Nucleotide cyclase"/>
    <property type="match status" value="1"/>
</dbReference>
<dbReference type="Pfam" id="PF00563">
    <property type="entry name" value="EAL"/>
    <property type="match status" value="1"/>
</dbReference>
<dbReference type="InterPro" id="IPR001610">
    <property type="entry name" value="PAC"/>
</dbReference>
<dbReference type="SMART" id="SM00267">
    <property type="entry name" value="GGDEF"/>
    <property type="match status" value="1"/>
</dbReference>
<feature type="domain" description="EAL" evidence="8">
    <location>
        <begin position="359"/>
        <end position="614"/>
    </location>
</feature>